<feature type="compositionally biased region" description="Basic and acidic residues" evidence="1">
    <location>
        <begin position="75"/>
        <end position="84"/>
    </location>
</feature>
<reference evidence="2" key="1">
    <citation type="submission" date="2021-03" db="EMBL/GenBank/DDBJ databases">
        <title>Draft genome sequence of rust myrtle Austropuccinia psidii MF-1, a brazilian biotype.</title>
        <authorList>
            <person name="Quecine M.C."/>
            <person name="Pachon D.M.R."/>
            <person name="Bonatelli M.L."/>
            <person name="Correr F.H."/>
            <person name="Franceschini L.M."/>
            <person name="Leite T.F."/>
            <person name="Margarido G.R.A."/>
            <person name="Almeida C.A."/>
            <person name="Ferrarezi J.A."/>
            <person name="Labate C.A."/>
        </authorList>
    </citation>
    <scope>NUCLEOTIDE SEQUENCE</scope>
    <source>
        <strain evidence="2">MF-1</strain>
    </source>
</reference>
<evidence type="ECO:0000313" key="2">
    <source>
        <dbReference type="EMBL" id="MBW0567056.1"/>
    </source>
</evidence>
<organism evidence="2 3">
    <name type="scientific">Austropuccinia psidii MF-1</name>
    <dbReference type="NCBI Taxonomy" id="1389203"/>
    <lineage>
        <taxon>Eukaryota</taxon>
        <taxon>Fungi</taxon>
        <taxon>Dikarya</taxon>
        <taxon>Basidiomycota</taxon>
        <taxon>Pucciniomycotina</taxon>
        <taxon>Pucciniomycetes</taxon>
        <taxon>Pucciniales</taxon>
        <taxon>Sphaerophragmiaceae</taxon>
        <taxon>Austropuccinia</taxon>
    </lineage>
</organism>
<dbReference type="Proteomes" id="UP000765509">
    <property type="component" value="Unassembled WGS sequence"/>
</dbReference>
<feature type="region of interest" description="Disordered" evidence="1">
    <location>
        <begin position="13"/>
        <end position="38"/>
    </location>
</feature>
<keyword evidence="3" id="KW-1185">Reference proteome</keyword>
<evidence type="ECO:0000256" key="1">
    <source>
        <dbReference type="SAM" id="MobiDB-lite"/>
    </source>
</evidence>
<protein>
    <submittedName>
        <fullName evidence="2">Uncharacterized protein</fullName>
    </submittedName>
</protein>
<accession>A0A9Q3JS19</accession>
<name>A0A9Q3JS19_9BASI</name>
<comment type="caution">
    <text evidence="2">The sequence shown here is derived from an EMBL/GenBank/DDBJ whole genome shotgun (WGS) entry which is preliminary data.</text>
</comment>
<evidence type="ECO:0000313" key="3">
    <source>
        <dbReference type="Proteomes" id="UP000765509"/>
    </source>
</evidence>
<gene>
    <name evidence="2" type="ORF">O181_106771</name>
</gene>
<dbReference type="AlphaFoldDB" id="A0A9Q3JS19"/>
<dbReference type="EMBL" id="AVOT02080150">
    <property type="protein sequence ID" value="MBW0567056.1"/>
    <property type="molecule type" value="Genomic_DNA"/>
</dbReference>
<feature type="compositionally biased region" description="Basic and acidic residues" evidence="1">
    <location>
        <begin position="13"/>
        <end position="26"/>
    </location>
</feature>
<feature type="region of interest" description="Disordered" evidence="1">
    <location>
        <begin position="65"/>
        <end position="84"/>
    </location>
</feature>
<sequence>MDLDQDIKVINQKDKNFSSEESHKGNISELQPVPKDNNRDIPVTVQEMIYCSKNKVVGTSTKSLDRQNELLSSSEEFHWPRKDR</sequence>
<proteinExistence type="predicted"/>